<evidence type="ECO:0000313" key="3">
    <source>
        <dbReference type="Proteomes" id="UP000245647"/>
    </source>
</evidence>
<comment type="caution">
    <text evidence="2">The sequence shown here is derived from an EMBL/GenBank/DDBJ whole genome shotgun (WGS) entry which is preliminary data.</text>
</comment>
<organism evidence="2 3">
    <name type="scientific">Pararcticibacter amylolyticus</name>
    <dbReference type="NCBI Taxonomy" id="2173175"/>
    <lineage>
        <taxon>Bacteria</taxon>
        <taxon>Pseudomonadati</taxon>
        <taxon>Bacteroidota</taxon>
        <taxon>Sphingobacteriia</taxon>
        <taxon>Sphingobacteriales</taxon>
        <taxon>Sphingobacteriaceae</taxon>
        <taxon>Pararcticibacter</taxon>
    </lineage>
</organism>
<dbReference type="AlphaFoldDB" id="A0A2U2PEJ2"/>
<evidence type="ECO:0000256" key="1">
    <source>
        <dbReference type="SAM" id="Phobius"/>
    </source>
</evidence>
<evidence type="ECO:0008006" key="4">
    <source>
        <dbReference type="Google" id="ProtNLM"/>
    </source>
</evidence>
<keyword evidence="1" id="KW-1133">Transmembrane helix</keyword>
<accession>A0A2U2PEJ2</accession>
<proteinExistence type="predicted"/>
<feature type="transmembrane region" description="Helical" evidence="1">
    <location>
        <begin position="46"/>
        <end position="65"/>
    </location>
</feature>
<dbReference type="RefSeq" id="WP_109416715.1">
    <property type="nucleotide sequence ID" value="NZ_QEAS01000012.1"/>
</dbReference>
<protein>
    <recommendedName>
        <fullName evidence="4">Transmembrane protein</fullName>
    </recommendedName>
</protein>
<evidence type="ECO:0000313" key="2">
    <source>
        <dbReference type="EMBL" id="PWG79818.1"/>
    </source>
</evidence>
<keyword evidence="1" id="KW-0472">Membrane</keyword>
<keyword evidence="3" id="KW-1185">Reference proteome</keyword>
<gene>
    <name evidence="2" type="ORF">DDR33_15520</name>
</gene>
<name>A0A2U2PEJ2_9SPHI</name>
<dbReference type="OrthoDB" id="1525231at2"/>
<feature type="transmembrane region" description="Helical" evidence="1">
    <location>
        <begin position="6"/>
        <end position="34"/>
    </location>
</feature>
<dbReference type="EMBL" id="QEAS01000012">
    <property type="protein sequence ID" value="PWG79818.1"/>
    <property type="molecule type" value="Genomic_DNA"/>
</dbReference>
<reference evidence="2 3" key="1">
    <citation type="submission" date="2018-04" db="EMBL/GenBank/DDBJ databases">
        <title>Pedobacter chongqingensis sp. nov., isolated from a rottenly hemp rope.</title>
        <authorList>
            <person name="Cai Y."/>
        </authorList>
    </citation>
    <scope>NUCLEOTIDE SEQUENCE [LARGE SCALE GENOMIC DNA]</scope>
    <source>
        <strain evidence="2 3">FJ4-8</strain>
    </source>
</reference>
<keyword evidence="1" id="KW-0812">Transmembrane</keyword>
<feature type="transmembrane region" description="Helical" evidence="1">
    <location>
        <begin position="85"/>
        <end position="112"/>
    </location>
</feature>
<sequence length="120" mass="13518">MKFMLSGPILLACLILQFFLPWWIIGPVAFLFALWRASSGKHAFRAGFSAAFILWFCMAIIKSFPNHNILANRVGQMFMLPGLKLNWLIMAFVAALIGGLAAGLSAFAGYFWRFLIRRDT</sequence>
<dbReference type="Proteomes" id="UP000245647">
    <property type="component" value="Unassembled WGS sequence"/>
</dbReference>